<evidence type="ECO:0000256" key="3">
    <source>
        <dbReference type="ARBA" id="ARBA00022630"/>
    </source>
</evidence>
<dbReference type="CDD" id="cd02062">
    <property type="entry name" value="Nitro_FMN_reductase"/>
    <property type="match status" value="1"/>
</dbReference>
<reference evidence="7" key="1">
    <citation type="submission" date="2022-01" db="EMBL/GenBank/DDBJ databases">
        <title>Collection of gut derived symbiotic bacterial strains cultured from healthy donors.</title>
        <authorList>
            <person name="Lin H."/>
            <person name="Kohout C."/>
            <person name="Waligurski E."/>
            <person name="Pamer E.G."/>
        </authorList>
    </citation>
    <scope>NUCLEOTIDE SEQUENCE</scope>
    <source>
        <strain evidence="7">MSK.14.39</strain>
    </source>
</reference>
<evidence type="ECO:0000256" key="4">
    <source>
        <dbReference type="ARBA" id="ARBA00022643"/>
    </source>
</evidence>
<organism evidence="7 8">
    <name type="scientific">Anaerosalibacter bizertensis</name>
    <dbReference type="NCBI Taxonomy" id="932217"/>
    <lineage>
        <taxon>Bacteria</taxon>
        <taxon>Bacillati</taxon>
        <taxon>Bacillota</taxon>
        <taxon>Tissierellia</taxon>
        <taxon>Tissierellales</taxon>
        <taxon>Sporanaerobacteraceae</taxon>
        <taxon>Anaerosalibacter</taxon>
    </lineage>
</organism>
<accession>A0A9Q4FLB7</accession>
<dbReference type="Gene3D" id="3.40.109.10">
    <property type="entry name" value="NADH Oxidase"/>
    <property type="match status" value="1"/>
</dbReference>
<keyword evidence="5" id="KW-0560">Oxidoreductase</keyword>
<comment type="similarity">
    <text evidence="2">Belongs to the nitroreductase family.</text>
</comment>
<dbReference type="Pfam" id="PF14512">
    <property type="entry name" value="TM1586_NiRdase"/>
    <property type="match status" value="1"/>
</dbReference>
<protein>
    <submittedName>
        <fullName evidence="7">Nitroreductase</fullName>
    </submittedName>
</protein>
<dbReference type="PANTHER" id="PTHR43673:SF2">
    <property type="entry name" value="NITROREDUCTASE"/>
    <property type="match status" value="1"/>
</dbReference>
<evidence type="ECO:0000256" key="1">
    <source>
        <dbReference type="ARBA" id="ARBA00001917"/>
    </source>
</evidence>
<dbReference type="Proteomes" id="UP001108123">
    <property type="component" value="Unassembled WGS sequence"/>
</dbReference>
<evidence type="ECO:0000256" key="2">
    <source>
        <dbReference type="ARBA" id="ARBA00007118"/>
    </source>
</evidence>
<keyword evidence="4" id="KW-0288">FMN</keyword>
<proteinExistence type="inferred from homology"/>
<dbReference type="PANTHER" id="PTHR43673">
    <property type="entry name" value="NAD(P)H NITROREDUCTASE YDGI-RELATED"/>
    <property type="match status" value="1"/>
</dbReference>
<evidence type="ECO:0000259" key="6">
    <source>
        <dbReference type="Pfam" id="PF14512"/>
    </source>
</evidence>
<comment type="caution">
    <text evidence="7">The sequence shown here is derived from an EMBL/GenBank/DDBJ whole genome shotgun (WGS) entry which is preliminary data.</text>
</comment>
<gene>
    <name evidence="7" type="ORF">L0P62_03695</name>
</gene>
<keyword evidence="3" id="KW-0285">Flavoprotein</keyword>
<dbReference type="InterPro" id="IPR029478">
    <property type="entry name" value="TM1586_NiRdase"/>
</dbReference>
<dbReference type="Gene3D" id="3.40.109.30">
    <property type="entry name" value="putative nitroreductase (tm1586), domain 2"/>
    <property type="match status" value="1"/>
</dbReference>
<sequence length="270" mass="30934">MLMSNFLRDRKSTREYKDKDVSKETLEKIMEYGEDIEKEIGDKSFKFLLLKNGDKVYELLKGKGGYAGVMIKSPHYIGLEILNDSRDAIIKGSYAMEKLITKVTEYGLGTCWISIESVDEETKKELYGNLEGNIDYILAIGNPVPKNPFIQEPDSCRLSIEDIVFKGEIGKNIAADELESRGLSDLFYYTRFAPSSYNNQPWRFILKDNKIVLILMKDEDKFSFIDAGIIMYYFENMASAIGITGKWQLLNDKDVEVNGITYNYIGEFNI</sequence>
<dbReference type="RefSeq" id="WP_237915335.1">
    <property type="nucleotide sequence ID" value="NZ_JAKNID010000008.1"/>
</dbReference>
<name>A0A9Q4FLB7_9FIRM</name>
<keyword evidence="8" id="KW-1185">Reference proteome</keyword>
<evidence type="ECO:0000313" key="8">
    <source>
        <dbReference type="Proteomes" id="UP001108123"/>
    </source>
</evidence>
<dbReference type="SUPFAM" id="SSF55469">
    <property type="entry name" value="FMN-dependent nitroreductase-like"/>
    <property type="match status" value="2"/>
</dbReference>
<dbReference type="AlphaFoldDB" id="A0A9Q4FLB7"/>
<comment type="cofactor">
    <cofactor evidence="1">
        <name>FMN</name>
        <dbReference type="ChEBI" id="CHEBI:58210"/>
    </cofactor>
</comment>
<evidence type="ECO:0000256" key="5">
    <source>
        <dbReference type="ARBA" id="ARBA00023002"/>
    </source>
</evidence>
<dbReference type="InterPro" id="IPR000415">
    <property type="entry name" value="Nitroreductase-like"/>
</dbReference>
<dbReference type="EMBL" id="JAKNID010000008">
    <property type="protein sequence ID" value="MCG4564547.1"/>
    <property type="molecule type" value="Genomic_DNA"/>
</dbReference>
<dbReference type="GO" id="GO:0016491">
    <property type="term" value="F:oxidoreductase activity"/>
    <property type="evidence" value="ECO:0007669"/>
    <property type="project" value="UniProtKB-KW"/>
</dbReference>
<feature type="domain" description="Putative nitroreductase TM1586" evidence="6">
    <location>
        <begin position="7"/>
        <end position="238"/>
    </location>
</feature>
<evidence type="ECO:0000313" key="7">
    <source>
        <dbReference type="EMBL" id="MCG4564547.1"/>
    </source>
</evidence>